<proteinExistence type="inferred from homology"/>
<evidence type="ECO:0000256" key="2">
    <source>
        <dbReference type="ARBA" id="ARBA00022670"/>
    </source>
</evidence>
<dbReference type="NCBIfam" id="TIGR04183">
    <property type="entry name" value="Por_Secre_tail"/>
    <property type="match status" value="1"/>
</dbReference>
<dbReference type="SUPFAM" id="SSF52743">
    <property type="entry name" value="Subtilisin-like"/>
    <property type="match status" value="1"/>
</dbReference>
<keyword evidence="3" id="KW-0732">Signal</keyword>
<evidence type="ECO:0000313" key="8">
    <source>
        <dbReference type="EMBL" id="SFF39077.1"/>
    </source>
</evidence>
<dbReference type="Pfam" id="PF13205">
    <property type="entry name" value="Big_5"/>
    <property type="match status" value="1"/>
</dbReference>
<dbReference type="CDD" id="cd00063">
    <property type="entry name" value="FN3"/>
    <property type="match status" value="2"/>
</dbReference>
<dbReference type="InterPro" id="IPR032812">
    <property type="entry name" value="SbsA_Ig"/>
</dbReference>
<dbReference type="OrthoDB" id="9792152at2"/>
<accession>A0A1I2IDA2</accession>
<keyword evidence="2 6" id="KW-0645">Protease</keyword>
<reference evidence="8 9" key="1">
    <citation type="submission" date="2016-10" db="EMBL/GenBank/DDBJ databases">
        <authorList>
            <person name="de Groot N.N."/>
        </authorList>
    </citation>
    <scope>NUCLEOTIDE SEQUENCE [LARGE SCALE GENOMIC DNA]</scope>
    <source>
        <strain>GEY</strain>
        <strain evidence="9">DSM 9560</strain>
    </source>
</reference>
<feature type="active site" description="Charge relay system" evidence="6">
    <location>
        <position position="247"/>
    </location>
</feature>
<feature type="domain" description="Fibronectin type-III" evidence="7">
    <location>
        <begin position="2048"/>
        <end position="2139"/>
    </location>
</feature>
<dbReference type="PROSITE" id="PS00138">
    <property type="entry name" value="SUBTILASE_SER"/>
    <property type="match status" value="1"/>
</dbReference>
<evidence type="ECO:0000256" key="1">
    <source>
        <dbReference type="ARBA" id="ARBA00011073"/>
    </source>
</evidence>
<dbReference type="PANTHER" id="PTHR43399:SF4">
    <property type="entry name" value="CELL WALL-ASSOCIATED PROTEASE"/>
    <property type="match status" value="1"/>
</dbReference>
<evidence type="ECO:0000259" key="7">
    <source>
        <dbReference type="PROSITE" id="PS50853"/>
    </source>
</evidence>
<dbReference type="Gene3D" id="2.60.120.380">
    <property type="match status" value="1"/>
</dbReference>
<dbReference type="Gene3D" id="2.60.40.1220">
    <property type="match status" value="1"/>
</dbReference>
<dbReference type="Pfam" id="PF00041">
    <property type="entry name" value="fn3"/>
    <property type="match status" value="1"/>
</dbReference>
<dbReference type="InterPro" id="IPR023828">
    <property type="entry name" value="Peptidase_S8_Ser-AS"/>
</dbReference>
<dbReference type="CDD" id="cd04842">
    <property type="entry name" value="Peptidases_S8_Kp43_protease"/>
    <property type="match status" value="1"/>
</dbReference>
<protein>
    <submittedName>
        <fullName evidence="8">Por secretion system C-terminal sorting domain-containing protein</fullName>
    </submittedName>
</protein>
<dbReference type="InterPro" id="IPR003961">
    <property type="entry name" value="FN3_dom"/>
</dbReference>
<dbReference type="Gene3D" id="3.40.50.200">
    <property type="entry name" value="Peptidase S8/S53 domain"/>
    <property type="match status" value="1"/>
</dbReference>
<dbReference type="PROSITE" id="PS51892">
    <property type="entry name" value="SUBTILASE"/>
    <property type="match status" value="1"/>
</dbReference>
<dbReference type="PRINTS" id="PR00723">
    <property type="entry name" value="SUBTILISIN"/>
</dbReference>
<dbReference type="InterPro" id="IPR015500">
    <property type="entry name" value="Peptidase_S8_subtilisin-rel"/>
</dbReference>
<evidence type="ECO:0000256" key="6">
    <source>
        <dbReference type="PROSITE-ProRule" id="PRU01240"/>
    </source>
</evidence>
<gene>
    <name evidence="8" type="ORF">SAMN04488541_103025</name>
</gene>
<keyword evidence="4 6" id="KW-0378">Hydrolase</keyword>
<dbReference type="InterPro" id="IPR013783">
    <property type="entry name" value="Ig-like_fold"/>
</dbReference>
<keyword evidence="5 6" id="KW-0720">Serine protease</keyword>
<dbReference type="Proteomes" id="UP000199513">
    <property type="component" value="Unassembled WGS sequence"/>
</dbReference>
<dbReference type="GO" id="GO:0004252">
    <property type="term" value="F:serine-type endopeptidase activity"/>
    <property type="evidence" value="ECO:0007669"/>
    <property type="project" value="UniProtKB-UniRule"/>
</dbReference>
<dbReference type="EMBL" id="FONY01000030">
    <property type="protein sequence ID" value="SFF39077.1"/>
    <property type="molecule type" value="Genomic_DNA"/>
</dbReference>
<dbReference type="InterPro" id="IPR034058">
    <property type="entry name" value="TagA/B/C/D_pept_dom"/>
</dbReference>
<dbReference type="Pfam" id="PF18962">
    <property type="entry name" value="Por_Secre_tail"/>
    <property type="match status" value="1"/>
</dbReference>
<evidence type="ECO:0000256" key="4">
    <source>
        <dbReference type="ARBA" id="ARBA00022801"/>
    </source>
</evidence>
<feature type="active site" description="Charge relay system" evidence="6">
    <location>
        <position position="463"/>
    </location>
</feature>
<evidence type="ECO:0000256" key="5">
    <source>
        <dbReference type="ARBA" id="ARBA00022825"/>
    </source>
</evidence>
<dbReference type="InterPro" id="IPR000209">
    <property type="entry name" value="Peptidase_S8/S53_dom"/>
</dbReference>
<sequence length="2230" mass="243733">MQNRYLSFFILVAFEVSILLLLHSFDSKAQIIDNQHNQKINPNLSMRLGAEDFLDSFFNHKEKLSDALYNSYYYLLVEFAQTPTQQSVASLQKQGIALLQFIKKNTYLAKIPFFINTASLKNIGIKTIQKFEIKDKIEKTLLSETRPQPIEVSFLVSTQIPQEVIRQAFSEIGISDFIYQEQLNTVIARLAPAQILKIANKPYILWAEKNPEQLMTLGNIIREHYRVDPLENVYGLTGKNVNIGVWDGGFAGPHIDFIDRVTQVQPTNLGNVLGSHATHVVGNMAGAGTRDPAMRGVATEASIFVYDITNPPPFENYIPFEMLRAIDDYQIVITQNSYGSSPNCNTGMPYTVTSRSIDQLAYVYPYLTHHFAAGNSRLNCAGTFPPNGGYRSTVQSSKNSIHVGALERDNVNILSFFAFSIASSWGPNQDGSLSPHVVSLGRAVDAPHPHSSYEGTDSWTGTSHSCPTVSGVSALLFQRYKELNANTNPRASLIKALVCNGATDLGNPYPDYQFGFGRLNALKSLKILNEGNYLVDNVSHGNTKTYSAQINVPANTKRLKVMLCWTDPPAMPATIPALINNLDLQIQHDPSTTTYLPWVLNPSAPASVAVRGIDNLNNIEQVTIEDPDAGTYTIQVSGTNINFPAGGSQEFALAWLVEPEYIEVTYPAGGEKLKPSVNEVIQWDAEGIAGGDYTIEFYDGSSWNTIANVTIPDNRLLRYTWLTPNIITDQAKIRISGTKMSGGTTSDESDLAFTIMGVPRGISTTMITATPQNNQIQLDWLPVSGADFYDIYKIRQFDNFSGEGKWQLVGTVAAPTTTFTSTGLVNGGWYFHTVRARTNTGVVSERGYATARIIPSGVGAGTDLRLMSILAPTNNICQTNNTVTVRIRNSGLNPIVAGTPIPLSFQINTEVPVTETLTLANDLGINGEIDYTFTTSANFTSFGENTLRASVNLPSDEVKDNDVMSLKVQRNTNTLPLSIAANPSATYCNTVILSAQNFPVDTYYVQNIPLATENMASANLVALGDDDFKKFPIGFNFNFYGNTYSEFYINSNGFIGFDGFDHDFAPSVKRLIPNTLTPNNFIAFAWSDLDPSAAGTVKYQVFGTAPNRKLVVEFLNVPYYSATPPSPNRVNAQVILYETTNVVEIHSINIQVSTFASMIMGLESSGGKRGVVIPGRNDTYWSVTNEGLRFTPSSTTLTWFPNGETTPFITTNISGNVGFRVTENTCIYSTSINISNSCDVSPVNFTSLFPSDNSVSVPLNTNLQIQFNKQVKAGVGNITITGGTSPVVIPITGGGTGTVTFSGNTVTINPTADLEGNTNYHILIDAGAILDFATPANAFAGISDATTWNFSTINHAPVLDNTGVFTLGMIDEDATNPAGNTVSQIIASAGGDRITDIDANAQEGIAVIDADQTNGTWQYSLDNGITWTNFGTPSSAIALLLPTDARIRSVPNPDFYGTANFTFRAWDRTTGIAGGTADISLPTSYGGSTAFSINTANASIKVNARPTITSIANQVTNEDTPTSPINFTIGDPDNLVSSLTLTVTSSNTSLVPNANIAIGGTGATRNLVITPGLNQFGGTVISITVSDGRISQSINFILTVNSVNDSPIISSFTRNVANIFSINFFPSDFIGVYSDIENDELAKIRIVSLPANGSLTWDNLPVAVNQEINRADINLLRYTPNITFVGNDGFLWRASDGTDYSTMTAQVIINVSSGNSAPVISSFSKVTSKNQILNFSISDFTTAYTDADNNDLVKIKITELPSKGELFLDNILVTLNQQINRLDLSKLTYRPLYDYFGNDAFSWNAFDGYVYATTPAQVNLTILLGNQAPVVYDVNKNVNENTTLNFAITDFTDAYADADNNELAKIIILSLPTNGTLLFDNTPVTTNQEIPKNFLHRLAYSPNTDFVGNDVFVWNASDGLVYANVSANVNINIIYVNKPPLISNIIKQGIENQQISFKPVDFNNAFADIENDNLEKIKILSLPEKGILYWNKTPVNTHQEILRQDLDILYYVPNRDYYGNDGFTWNGADPIQYATIPAQVIFNILPIIPNIPTGLQAHAGSEKVWLTWDANPESNIAYYEIYMFSTNQPLRLVGTSNTNSFVVYNLKNATSYAFRIRAVTRSGIVSELSPTVQARPSIILAENNNLIENSLSIYPNPTKKEITIEIALIKPALVKITLVDLLGREIEQIDIFKLQNSISQIVNLEKLAHGMYFVRIEAGELKAVRKVVKE</sequence>
<dbReference type="InterPro" id="IPR051048">
    <property type="entry name" value="Peptidase_S8/S53_subtilisin"/>
</dbReference>
<dbReference type="GO" id="GO:0006508">
    <property type="term" value="P:proteolysis"/>
    <property type="evidence" value="ECO:0007669"/>
    <property type="project" value="UniProtKB-KW"/>
</dbReference>
<evidence type="ECO:0000313" key="9">
    <source>
        <dbReference type="Proteomes" id="UP000199513"/>
    </source>
</evidence>
<dbReference type="Pfam" id="PF00082">
    <property type="entry name" value="Peptidase_S8"/>
    <property type="match status" value="1"/>
</dbReference>
<evidence type="ECO:0000256" key="3">
    <source>
        <dbReference type="ARBA" id="ARBA00022729"/>
    </source>
</evidence>
<feature type="domain" description="Fibronectin type-III" evidence="7">
    <location>
        <begin position="758"/>
        <end position="857"/>
    </location>
</feature>
<dbReference type="PANTHER" id="PTHR43399">
    <property type="entry name" value="SUBTILISIN-RELATED"/>
    <property type="match status" value="1"/>
</dbReference>
<dbReference type="InterPro" id="IPR036852">
    <property type="entry name" value="Peptidase_S8/S53_dom_sf"/>
</dbReference>
<feature type="active site" description="Charge relay system" evidence="6">
    <location>
        <position position="276"/>
    </location>
</feature>
<dbReference type="SUPFAM" id="SSF49265">
    <property type="entry name" value="Fibronectin type III"/>
    <property type="match status" value="1"/>
</dbReference>
<dbReference type="InterPro" id="IPR036116">
    <property type="entry name" value="FN3_sf"/>
</dbReference>
<dbReference type="Gene3D" id="2.60.40.10">
    <property type="entry name" value="Immunoglobulins"/>
    <property type="match status" value="3"/>
</dbReference>
<name>A0A1I2IDA2_9BACT</name>
<organism evidence="8 9">
    <name type="scientific">Thermoflexibacter ruber</name>
    <dbReference type="NCBI Taxonomy" id="1003"/>
    <lineage>
        <taxon>Bacteria</taxon>
        <taxon>Pseudomonadati</taxon>
        <taxon>Bacteroidota</taxon>
        <taxon>Cytophagia</taxon>
        <taxon>Cytophagales</taxon>
        <taxon>Thermoflexibacteraceae</taxon>
        <taxon>Thermoflexibacter</taxon>
    </lineage>
</organism>
<dbReference type="PROSITE" id="PS50853">
    <property type="entry name" value="FN3"/>
    <property type="match status" value="2"/>
</dbReference>
<keyword evidence="9" id="KW-1185">Reference proteome</keyword>
<dbReference type="InterPro" id="IPR026444">
    <property type="entry name" value="Secre_tail"/>
</dbReference>
<dbReference type="InterPro" id="IPR014755">
    <property type="entry name" value="Cu-Rt/internalin_Ig-like"/>
</dbReference>
<dbReference type="RefSeq" id="WP_091548392.1">
    <property type="nucleotide sequence ID" value="NZ_FONY01000030.1"/>
</dbReference>
<dbReference type="SMART" id="SM00060">
    <property type="entry name" value="FN3"/>
    <property type="match status" value="2"/>
</dbReference>
<dbReference type="STRING" id="1003.SAMN04488541_103025"/>
<comment type="similarity">
    <text evidence="1 6">Belongs to the peptidase S8 family.</text>
</comment>